<proteinExistence type="predicted"/>
<evidence type="ECO:0000313" key="3">
    <source>
        <dbReference type="Proteomes" id="UP001465976"/>
    </source>
</evidence>
<organism evidence="2 3">
    <name type="scientific">Marasmius crinis-equi</name>
    <dbReference type="NCBI Taxonomy" id="585013"/>
    <lineage>
        <taxon>Eukaryota</taxon>
        <taxon>Fungi</taxon>
        <taxon>Dikarya</taxon>
        <taxon>Basidiomycota</taxon>
        <taxon>Agaricomycotina</taxon>
        <taxon>Agaricomycetes</taxon>
        <taxon>Agaricomycetidae</taxon>
        <taxon>Agaricales</taxon>
        <taxon>Marasmiineae</taxon>
        <taxon>Marasmiaceae</taxon>
        <taxon>Marasmius</taxon>
    </lineage>
</organism>
<dbReference type="Gene3D" id="3.30.420.10">
    <property type="entry name" value="Ribonuclease H-like superfamily/Ribonuclease H"/>
    <property type="match status" value="1"/>
</dbReference>
<evidence type="ECO:0000313" key="2">
    <source>
        <dbReference type="EMBL" id="KAL0580037.1"/>
    </source>
</evidence>
<dbReference type="Proteomes" id="UP001465976">
    <property type="component" value="Unassembled WGS sequence"/>
</dbReference>
<sequence length="267" mass="30949">MACRYIASVKVQPPRTEIIQDLAEMVNSAMDAYYWRNNKTTPGAIYFFRDGVSEGEFERVRQAELGAMKGKFSLNRAKVDWLLRYLLEGKYAALKLPRPPITFIIVGKRHHFRFFPEKRDEDRTGNCRSGLVVDQSFSSKEIVTTGITHPIYQDFYLQSQAGLKGTSVPSHYTIIEDENYGFSANHLQELAYSLCHCYSRATRAVKIPAPVYYADLVCRRAKFHYDPDMYEELSAQSETSDDGVHLDFYKKKFSPINERMKTYMYFL</sequence>
<dbReference type="InterPro" id="IPR012337">
    <property type="entry name" value="RNaseH-like_sf"/>
</dbReference>
<protein>
    <recommendedName>
        <fullName evidence="1">Piwi domain-containing protein</fullName>
    </recommendedName>
</protein>
<name>A0ABR3FWZ9_9AGAR</name>
<dbReference type="PROSITE" id="PS50822">
    <property type="entry name" value="PIWI"/>
    <property type="match status" value="1"/>
</dbReference>
<dbReference type="InterPro" id="IPR003165">
    <property type="entry name" value="Piwi"/>
</dbReference>
<dbReference type="SMART" id="SM00950">
    <property type="entry name" value="Piwi"/>
    <property type="match status" value="1"/>
</dbReference>
<dbReference type="InterPro" id="IPR036397">
    <property type="entry name" value="RNaseH_sf"/>
</dbReference>
<reference evidence="2 3" key="1">
    <citation type="submission" date="2024-02" db="EMBL/GenBank/DDBJ databases">
        <title>A draft genome for the cacao thread blight pathogen Marasmius crinis-equi.</title>
        <authorList>
            <person name="Cohen S.P."/>
            <person name="Baruah I.K."/>
            <person name="Amoako-Attah I."/>
            <person name="Bukari Y."/>
            <person name="Meinhardt L.W."/>
            <person name="Bailey B.A."/>
        </authorList>
    </citation>
    <scope>NUCLEOTIDE SEQUENCE [LARGE SCALE GENOMIC DNA]</scope>
    <source>
        <strain evidence="2 3">GH-76</strain>
    </source>
</reference>
<keyword evidence="3" id="KW-1185">Reference proteome</keyword>
<dbReference type="Pfam" id="PF02171">
    <property type="entry name" value="Piwi"/>
    <property type="match status" value="1"/>
</dbReference>
<dbReference type="PANTHER" id="PTHR22891">
    <property type="entry name" value="EUKARYOTIC TRANSLATION INITIATION FACTOR 2C"/>
    <property type="match status" value="1"/>
</dbReference>
<evidence type="ECO:0000259" key="1">
    <source>
        <dbReference type="PROSITE" id="PS50822"/>
    </source>
</evidence>
<gene>
    <name evidence="2" type="ORF">V5O48_001972</name>
</gene>
<comment type="caution">
    <text evidence="2">The sequence shown here is derived from an EMBL/GenBank/DDBJ whole genome shotgun (WGS) entry which is preliminary data.</text>
</comment>
<accession>A0ABR3FWZ9</accession>
<feature type="domain" description="Piwi" evidence="1">
    <location>
        <begin position="42"/>
        <end position="226"/>
    </location>
</feature>
<dbReference type="EMBL" id="JBAHYK010000041">
    <property type="protein sequence ID" value="KAL0580037.1"/>
    <property type="molecule type" value="Genomic_DNA"/>
</dbReference>
<dbReference type="SUPFAM" id="SSF53098">
    <property type="entry name" value="Ribonuclease H-like"/>
    <property type="match status" value="1"/>
</dbReference>